<dbReference type="Proteomes" id="UP001605036">
    <property type="component" value="Unassembled WGS sequence"/>
</dbReference>
<protein>
    <submittedName>
        <fullName evidence="2">Uncharacterized protein</fullName>
    </submittedName>
</protein>
<dbReference type="EMBL" id="JBHFFA010000008">
    <property type="protein sequence ID" value="KAL2610360.1"/>
    <property type="molecule type" value="Genomic_DNA"/>
</dbReference>
<evidence type="ECO:0000313" key="3">
    <source>
        <dbReference type="Proteomes" id="UP001605036"/>
    </source>
</evidence>
<evidence type="ECO:0000313" key="2">
    <source>
        <dbReference type="EMBL" id="KAL2610360.1"/>
    </source>
</evidence>
<comment type="caution">
    <text evidence="2">The sequence shown here is derived from an EMBL/GenBank/DDBJ whole genome shotgun (WGS) entry which is preliminary data.</text>
</comment>
<keyword evidence="1" id="KW-0472">Membrane</keyword>
<reference evidence="2 3" key="1">
    <citation type="submission" date="2024-09" db="EMBL/GenBank/DDBJ databases">
        <title>Chromosome-scale assembly of Riccia fluitans.</title>
        <authorList>
            <person name="Paukszto L."/>
            <person name="Sawicki J."/>
            <person name="Karawczyk K."/>
            <person name="Piernik-Szablinska J."/>
            <person name="Szczecinska M."/>
            <person name="Mazdziarz M."/>
        </authorList>
    </citation>
    <scope>NUCLEOTIDE SEQUENCE [LARGE SCALE GENOMIC DNA]</scope>
    <source>
        <strain evidence="2">Rf_01</strain>
        <tissue evidence="2">Aerial parts of the thallus</tissue>
    </source>
</reference>
<keyword evidence="1" id="KW-1133">Transmembrane helix</keyword>
<sequence length="135" mass="15945">MDKSGWSWSGCSRRRFLLLMLFQLIAMCMIYTTVQYFWADGSLWLPHGSIPQEWELSEVSETKSDEVLSLADDGVKKENHGMEGTQFLPYQNDLTRKLEQKNREPPRNRDLFHNLQKITFRLFYTSTTGPSTFRW</sequence>
<dbReference type="AlphaFoldDB" id="A0ABD1XNM9"/>
<name>A0ABD1XNM9_9MARC</name>
<accession>A0ABD1XNM9</accession>
<proteinExistence type="predicted"/>
<keyword evidence="3" id="KW-1185">Reference proteome</keyword>
<keyword evidence="1" id="KW-0812">Transmembrane</keyword>
<gene>
    <name evidence="2" type="ORF">R1flu_028933</name>
</gene>
<organism evidence="2 3">
    <name type="scientific">Riccia fluitans</name>
    <dbReference type="NCBI Taxonomy" id="41844"/>
    <lineage>
        <taxon>Eukaryota</taxon>
        <taxon>Viridiplantae</taxon>
        <taxon>Streptophyta</taxon>
        <taxon>Embryophyta</taxon>
        <taxon>Marchantiophyta</taxon>
        <taxon>Marchantiopsida</taxon>
        <taxon>Marchantiidae</taxon>
        <taxon>Marchantiales</taxon>
        <taxon>Ricciaceae</taxon>
        <taxon>Riccia</taxon>
    </lineage>
</organism>
<evidence type="ECO:0000256" key="1">
    <source>
        <dbReference type="SAM" id="Phobius"/>
    </source>
</evidence>
<feature type="transmembrane region" description="Helical" evidence="1">
    <location>
        <begin position="16"/>
        <end position="38"/>
    </location>
</feature>